<organism evidence="8 9">
    <name type="scientific">Shewanella colwelliana</name>
    <name type="common">Alteromonas colwelliana</name>
    <dbReference type="NCBI Taxonomy" id="23"/>
    <lineage>
        <taxon>Bacteria</taxon>
        <taxon>Pseudomonadati</taxon>
        <taxon>Pseudomonadota</taxon>
        <taxon>Gammaproteobacteria</taxon>
        <taxon>Alteromonadales</taxon>
        <taxon>Shewanellaceae</taxon>
        <taxon>Shewanella</taxon>
    </lineage>
</organism>
<dbReference type="STRING" id="23.BEL05_04115"/>
<evidence type="ECO:0000256" key="3">
    <source>
        <dbReference type="ARBA" id="ARBA00019012"/>
    </source>
</evidence>
<gene>
    <name evidence="8" type="ORF">BEL05_04115</name>
</gene>
<keyword evidence="5" id="KW-0819">tRNA processing</keyword>
<evidence type="ECO:0000256" key="1">
    <source>
        <dbReference type="ARBA" id="ARBA00004496"/>
    </source>
</evidence>
<dbReference type="AlphaFoldDB" id="A0A1E5IQG5"/>
<reference evidence="8 9" key="1">
    <citation type="submission" date="2016-07" db="EMBL/GenBank/DDBJ databases">
        <title>Whole-genome of two Shewanella species isolated from a digestive organ of sea cucumber Apostichopus japonicus Selenka 1867.</title>
        <authorList>
            <person name="Hong H.-H."/>
            <person name="Choi H."/>
            <person name="Cheon S."/>
            <person name="Oh J.-S."/>
            <person name="Lee H.-G."/>
            <person name="Park C."/>
        </authorList>
    </citation>
    <scope>NUCLEOTIDE SEQUENCE [LARGE SCALE GENOMIC DNA]</scope>
    <source>
        <strain evidence="8 9">CSB03KR</strain>
    </source>
</reference>
<evidence type="ECO:0000256" key="6">
    <source>
        <dbReference type="ARBA" id="ARBA00032446"/>
    </source>
</evidence>
<evidence type="ECO:0000256" key="5">
    <source>
        <dbReference type="ARBA" id="ARBA00022694"/>
    </source>
</evidence>
<dbReference type="Proteomes" id="UP000095230">
    <property type="component" value="Unassembled WGS sequence"/>
</dbReference>
<dbReference type="Gene3D" id="3.30.420.40">
    <property type="match status" value="2"/>
</dbReference>
<evidence type="ECO:0000313" key="8">
    <source>
        <dbReference type="EMBL" id="OEG72183.1"/>
    </source>
</evidence>
<dbReference type="NCBIfam" id="TIGR03725">
    <property type="entry name" value="T6A_YeaZ"/>
    <property type="match status" value="1"/>
</dbReference>
<dbReference type="RefSeq" id="WP_069672081.1">
    <property type="nucleotide sequence ID" value="NZ_MCBT01000048.1"/>
</dbReference>
<keyword evidence="4" id="KW-0963">Cytoplasm</keyword>
<sequence>MPVNTDKLAPLTILALDTCTESCSVALRHHGRIYAQQADAPREHSQRLLPMVDAVLTEAQLSLSEVALIAYGRGPGSFTGIRICTSMTQGLALGQDLPVVGISTLQAMAQSAMDEQGAQQVVAAIDARMGEVYWGEFVCEAGIATLVGRERVCAPDAVSRDLNYHCEVVACGTGFDAYPELVIDGMTISSLAKFPEAKYMLTLAALAHSKGLSTDVDGLAPVYLRDTVTWKKLPGRE</sequence>
<dbReference type="GO" id="GO:0016740">
    <property type="term" value="F:transferase activity"/>
    <property type="evidence" value="ECO:0007669"/>
    <property type="project" value="UniProtKB-KW"/>
</dbReference>
<dbReference type="SUPFAM" id="SSF53067">
    <property type="entry name" value="Actin-like ATPase domain"/>
    <property type="match status" value="2"/>
</dbReference>
<evidence type="ECO:0000256" key="4">
    <source>
        <dbReference type="ARBA" id="ARBA00022490"/>
    </source>
</evidence>
<proteinExistence type="inferred from homology"/>
<dbReference type="GO" id="GO:0002949">
    <property type="term" value="P:tRNA threonylcarbamoyladenosine modification"/>
    <property type="evidence" value="ECO:0007669"/>
    <property type="project" value="InterPro"/>
</dbReference>
<dbReference type="Pfam" id="PF00814">
    <property type="entry name" value="TsaD"/>
    <property type="match status" value="1"/>
</dbReference>
<dbReference type="PANTHER" id="PTHR11735">
    <property type="entry name" value="TRNA N6-ADENOSINE THREONYLCARBAMOYLTRANSFERASE"/>
    <property type="match status" value="1"/>
</dbReference>
<evidence type="ECO:0000313" key="9">
    <source>
        <dbReference type="Proteomes" id="UP000095230"/>
    </source>
</evidence>
<comment type="similarity">
    <text evidence="2">Belongs to the KAE1 / TsaD family. TsaB subfamily.</text>
</comment>
<dbReference type="InterPro" id="IPR043129">
    <property type="entry name" value="ATPase_NBD"/>
</dbReference>
<dbReference type="EMBL" id="MCBT01000048">
    <property type="protein sequence ID" value="OEG72183.1"/>
    <property type="molecule type" value="Genomic_DNA"/>
</dbReference>
<name>A0A1E5IQG5_SHECO</name>
<dbReference type="OrthoDB" id="9809995at2"/>
<accession>A0A1E5IQG5</accession>
<dbReference type="GO" id="GO:0005829">
    <property type="term" value="C:cytosol"/>
    <property type="evidence" value="ECO:0007669"/>
    <property type="project" value="TreeGrafter"/>
</dbReference>
<comment type="subcellular location">
    <subcellularLocation>
        <location evidence="1">Cytoplasm</location>
    </subcellularLocation>
</comment>
<feature type="domain" description="Gcp-like" evidence="7">
    <location>
        <begin position="39"/>
        <end position="228"/>
    </location>
</feature>
<comment type="caution">
    <text evidence="8">The sequence shown here is derived from an EMBL/GenBank/DDBJ whole genome shotgun (WGS) entry which is preliminary data.</text>
</comment>
<evidence type="ECO:0000259" key="7">
    <source>
        <dbReference type="Pfam" id="PF00814"/>
    </source>
</evidence>
<dbReference type="InterPro" id="IPR000905">
    <property type="entry name" value="Gcp-like_dom"/>
</dbReference>
<keyword evidence="8" id="KW-0808">Transferase</keyword>
<dbReference type="PANTHER" id="PTHR11735:SF11">
    <property type="entry name" value="TRNA THREONYLCARBAMOYLADENOSINE BIOSYNTHESIS PROTEIN TSAB"/>
    <property type="match status" value="1"/>
</dbReference>
<protein>
    <recommendedName>
        <fullName evidence="3">tRNA threonylcarbamoyladenosine biosynthesis protein TsaB</fullName>
    </recommendedName>
    <alternativeName>
        <fullName evidence="6">t(6)A37 threonylcarbamoyladenosine biosynthesis protein TsaB</fullName>
    </alternativeName>
</protein>
<evidence type="ECO:0000256" key="2">
    <source>
        <dbReference type="ARBA" id="ARBA00010493"/>
    </source>
</evidence>
<dbReference type="FunFam" id="3.30.420.40:FF:000097">
    <property type="entry name" value="tRNA threonylcarbamoyladenosine biosynthesis protein TsaB"/>
    <property type="match status" value="1"/>
</dbReference>
<dbReference type="CDD" id="cd24032">
    <property type="entry name" value="ASKHA_NBD_TsaB"/>
    <property type="match status" value="1"/>
</dbReference>
<dbReference type="InterPro" id="IPR022496">
    <property type="entry name" value="T6A_TsaB"/>
</dbReference>